<protein>
    <submittedName>
        <fullName evidence="2">GNAT family N-acetyltransferase</fullName>
    </submittedName>
</protein>
<sequence length="138" mass="15942">MKIEYKVNQQISAEQFIDLLKRTTLGERRPVENTKCIRGMLDNSNLIVTAWDSSKLVGVARSVTDFHYCCYLSDLAVDEEYQRLGIGKQLQIQTQAKIQSTCKLFLIAAPSANKYYEQLGYTRNERCWVLERGRKIIT</sequence>
<dbReference type="InterPro" id="IPR000182">
    <property type="entry name" value="GNAT_dom"/>
</dbReference>
<gene>
    <name evidence="2" type="ORF">CS022_24555</name>
</gene>
<evidence type="ECO:0000313" key="3">
    <source>
        <dbReference type="Proteomes" id="UP000290287"/>
    </source>
</evidence>
<dbReference type="AlphaFoldDB" id="A0A4Q0Y8E6"/>
<dbReference type="EMBL" id="PEIB01000080">
    <property type="protein sequence ID" value="RXJ66516.1"/>
    <property type="molecule type" value="Genomic_DNA"/>
</dbReference>
<dbReference type="RefSeq" id="WP_129124457.1">
    <property type="nucleotide sequence ID" value="NZ_PEIB01000080.1"/>
</dbReference>
<dbReference type="Gene3D" id="3.40.630.30">
    <property type="match status" value="1"/>
</dbReference>
<evidence type="ECO:0000259" key="1">
    <source>
        <dbReference type="PROSITE" id="PS51186"/>
    </source>
</evidence>
<dbReference type="PANTHER" id="PTHR43233">
    <property type="entry name" value="FAMILY N-ACETYLTRANSFERASE, PUTATIVE (AFU_ORTHOLOGUE AFUA_6G03350)-RELATED"/>
    <property type="match status" value="1"/>
</dbReference>
<keyword evidence="2" id="KW-0808">Transferase</keyword>
<dbReference type="OrthoDB" id="9775804at2"/>
<organism evidence="2 3">
    <name type="scientific">Veronia nyctiphanis</name>
    <dbReference type="NCBI Taxonomy" id="1278244"/>
    <lineage>
        <taxon>Bacteria</taxon>
        <taxon>Pseudomonadati</taxon>
        <taxon>Pseudomonadota</taxon>
        <taxon>Gammaproteobacteria</taxon>
        <taxon>Vibrionales</taxon>
        <taxon>Vibrionaceae</taxon>
        <taxon>Veronia</taxon>
    </lineage>
</organism>
<accession>A0A4Q0Y8E6</accession>
<evidence type="ECO:0000313" key="2">
    <source>
        <dbReference type="EMBL" id="RXJ66516.1"/>
    </source>
</evidence>
<feature type="domain" description="N-acetyltransferase" evidence="1">
    <location>
        <begin position="3"/>
        <end position="138"/>
    </location>
</feature>
<proteinExistence type="predicted"/>
<name>A0A4Q0Y8E6_9GAMM</name>
<comment type="caution">
    <text evidence="2">The sequence shown here is derived from an EMBL/GenBank/DDBJ whole genome shotgun (WGS) entry which is preliminary data.</text>
</comment>
<dbReference type="Proteomes" id="UP000290287">
    <property type="component" value="Unassembled WGS sequence"/>
</dbReference>
<reference evidence="2 3" key="1">
    <citation type="submission" date="2017-10" db="EMBL/GenBank/DDBJ databases">
        <title>Nyctiphanis sp. nov., isolated from the stomach of the euphausiid Nyctiphanes simplex (Hansen, 1911) in the Gulf of California.</title>
        <authorList>
            <person name="Gomez-Gil B."/>
            <person name="Aguilar-Mendez M."/>
            <person name="Lopez-Cortes A."/>
            <person name="Gomez-Gutierrez J."/>
            <person name="Roque A."/>
            <person name="Lang E."/>
            <person name="Gonzalez-Castillo A."/>
        </authorList>
    </citation>
    <scope>NUCLEOTIDE SEQUENCE [LARGE SCALE GENOMIC DNA]</scope>
    <source>
        <strain evidence="2 3">CAIM 600</strain>
    </source>
</reference>
<dbReference type="GO" id="GO:0016747">
    <property type="term" value="F:acyltransferase activity, transferring groups other than amino-acyl groups"/>
    <property type="evidence" value="ECO:0007669"/>
    <property type="project" value="InterPro"/>
</dbReference>
<keyword evidence="3" id="KW-1185">Reference proteome</keyword>
<dbReference type="SUPFAM" id="SSF55729">
    <property type="entry name" value="Acyl-CoA N-acyltransferases (Nat)"/>
    <property type="match status" value="1"/>
</dbReference>
<dbReference type="CDD" id="cd04301">
    <property type="entry name" value="NAT_SF"/>
    <property type="match status" value="1"/>
</dbReference>
<dbReference type="InterPro" id="IPR053144">
    <property type="entry name" value="Acetyltransferase_Butenolide"/>
</dbReference>
<dbReference type="InterPro" id="IPR016181">
    <property type="entry name" value="Acyl_CoA_acyltransferase"/>
</dbReference>
<dbReference type="Pfam" id="PF13673">
    <property type="entry name" value="Acetyltransf_10"/>
    <property type="match status" value="1"/>
</dbReference>
<dbReference type="PANTHER" id="PTHR43233:SF1">
    <property type="entry name" value="FAMILY N-ACETYLTRANSFERASE, PUTATIVE (AFU_ORTHOLOGUE AFUA_6G03350)-RELATED"/>
    <property type="match status" value="1"/>
</dbReference>
<dbReference type="PROSITE" id="PS51186">
    <property type="entry name" value="GNAT"/>
    <property type="match status" value="1"/>
</dbReference>